<evidence type="ECO:0000313" key="13">
    <source>
        <dbReference type="Proteomes" id="UP000245783"/>
    </source>
</evidence>
<dbReference type="RefSeq" id="XP_025370967.1">
    <property type="nucleotide sequence ID" value="XM_025516011.1"/>
</dbReference>
<dbReference type="InParanoid" id="A0A316W1M9"/>
<dbReference type="GO" id="GO:0006742">
    <property type="term" value="P:NADP+ catabolic process"/>
    <property type="evidence" value="ECO:0007669"/>
    <property type="project" value="TreeGrafter"/>
</dbReference>
<dbReference type="GO" id="GO:0019677">
    <property type="term" value="P:NAD+ catabolic process"/>
    <property type="evidence" value="ECO:0007669"/>
    <property type="project" value="TreeGrafter"/>
</dbReference>
<dbReference type="Proteomes" id="UP000245783">
    <property type="component" value="Unassembled WGS sequence"/>
</dbReference>
<keyword evidence="13" id="KW-1185">Reference proteome</keyword>
<dbReference type="Pfam" id="PF09296">
    <property type="entry name" value="NUDIX-like"/>
    <property type="match status" value="1"/>
</dbReference>
<sequence>MSTQAPASSQLFPSFETNNFYAGNTLNRASWLRSSSSFLNKALHSSRPSARIIVLQHGNPLVHGSGTSEGHLATLPWSRIASSLGRQALQDVFGAEINGLHRPANIRNKDQEEQEKVSEKDWKRATDSFVPPGLDIVFLGILQDGDSMTQQGQDQTNEIKGVPYFALSLTHRSPRGAQTTEQDTKDAQGLERLQEELLKEGYDFVDTRALAQAGSWPAGDAAMIAEARSLVDWNERMNYCPACSRRQYSLWGGWKRCCSSGLLPVLEELSSGASQSNTHLVRSLLGTSSASNSASSDSGEVLLDGKPPCPASGTLSNFSYPRTDPTVIMGIVSPDGNSILLGRQKRWPKGFWSCLAGFLEPGESVEEAVKREVLEESGVEVKSVTYHSSQPWPFPANLMIGCLGVASTTTIRLDLDAELEDARFFSREEVLPALEASAGWTLKRHELAAVDEDAGKKEEQIRKERERLGLKGDANARGRRLSGKEEFDKKDSGSVANVTSRSRSRSAGRVPRAAFKIPGPTAIAHVLIASWARGEAHIAGAPLHDGAQSGVNRGKM</sequence>
<feature type="region of interest" description="Disordered" evidence="10">
    <location>
        <begin position="469"/>
        <end position="512"/>
    </location>
</feature>
<dbReference type="CDD" id="cd03429">
    <property type="entry name" value="NUDIX_NADH_pyrophosphatase_Nudt13"/>
    <property type="match status" value="1"/>
</dbReference>
<dbReference type="PROSITE" id="PS00893">
    <property type="entry name" value="NUDIX_BOX"/>
    <property type="match status" value="1"/>
</dbReference>
<keyword evidence="6" id="KW-0378">Hydrolase</keyword>
<organism evidence="12 13">
    <name type="scientific">Ceraceosorus guamensis</name>
    <dbReference type="NCBI Taxonomy" id="1522189"/>
    <lineage>
        <taxon>Eukaryota</taxon>
        <taxon>Fungi</taxon>
        <taxon>Dikarya</taxon>
        <taxon>Basidiomycota</taxon>
        <taxon>Ustilaginomycotina</taxon>
        <taxon>Exobasidiomycetes</taxon>
        <taxon>Ceraceosorales</taxon>
        <taxon>Ceraceosoraceae</taxon>
        <taxon>Ceraceosorus</taxon>
    </lineage>
</organism>
<gene>
    <name evidence="12" type="ORF">IE81DRAFT_346201</name>
</gene>
<proteinExistence type="inferred from homology"/>
<keyword evidence="7" id="KW-0460">Magnesium</keyword>
<comment type="similarity">
    <text evidence="3">Belongs to the Nudix hydrolase family. NudC subfamily.</text>
</comment>
<evidence type="ECO:0000256" key="2">
    <source>
        <dbReference type="ARBA" id="ARBA00001947"/>
    </source>
</evidence>
<dbReference type="OrthoDB" id="10249612at2759"/>
<evidence type="ECO:0000256" key="3">
    <source>
        <dbReference type="ARBA" id="ARBA00009595"/>
    </source>
</evidence>
<evidence type="ECO:0000256" key="9">
    <source>
        <dbReference type="ARBA" id="ARBA00023679"/>
    </source>
</evidence>
<dbReference type="InterPro" id="IPR015797">
    <property type="entry name" value="NUDIX_hydrolase-like_dom_sf"/>
</dbReference>
<keyword evidence="5" id="KW-0479">Metal-binding</keyword>
<dbReference type="AlphaFoldDB" id="A0A316W1M9"/>
<evidence type="ECO:0000256" key="10">
    <source>
        <dbReference type="SAM" id="MobiDB-lite"/>
    </source>
</evidence>
<dbReference type="Gene3D" id="3.90.79.20">
    <property type="match status" value="1"/>
</dbReference>
<dbReference type="Pfam" id="PF00293">
    <property type="entry name" value="NUDIX"/>
    <property type="match status" value="1"/>
</dbReference>
<accession>A0A316W1M9</accession>
<dbReference type="InterPro" id="IPR020476">
    <property type="entry name" value="Nudix_hydrolase"/>
</dbReference>
<dbReference type="PANTHER" id="PTHR42904:SF6">
    <property type="entry name" value="NAD-CAPPED RNA HYDROLASE NUDT12"/>
    <property type="match status" value="1"/>
</dbReference>
<dbReference type="GO" id="GO:0046872">
    <property type="term" value="F:metal ion binding"/>
    <property type="evidence" value="ECO:0007669"/>
    <property type="project" value="UniProtKB-KW"/>
</dbReference>
<dbReference type="Gene3D" id="3.90.79.10">
    <property type="entry name" value="Nucleoside Triphosphate Pyrophosphohydrolase"/>
    <property type="match status" value="1"/>
</dbReference>
<dbReference type="GO" id="GO:0035529">
    <property type="term" value="F:NADH pyrophosphatase activity"/>
    <property type="evidence" value="ECO:0007669"/>
    <property type="project" value="TreeGrafter"/>
</dbReference>
<evidence type="ECO:0000259" key="11">
    <source>
        <dbReference type="PROSITE" id="PS51462"/>
    </source>
</evidence>
<evidence type="ECO:0000256" key="1">
    <source>
        <dbReference type="ARBA" id="ARBA00001946"/>
    </source>
</evidence>
<keyword evidence="8" id="KW-0520">NAD</keyword>
<evidence type="ECO:0000256" key="6">
    <source>
        <dbReference type="ARBA" id="ARBA00022801"/>
    </source>
</evidence>
<dbReference type="GO" id="GO:0005777">
    <property type="term" value="C:peroxisome"/>
    <property type="evidence" value="ECO:0007669"/>
    <property type="project" value="TreeGrafter"/>
</dbReference>
<reference evidence="12 13" key="1">
    <citation type="journal article" date="2018" name="Mol. Biol. Evol.">
        <title>Broad Genomic Sampling Reveals a Smut Pathogenic Ancestry of the Fungal Clade Ustilaginomycotina.</title>
        <authorList>
            <person name="Kijpornyongpan T."/>
            <person name="Mondo S.J."/>
            <person name="Barry K."/>
            <person name="Sandor L."/>
            <person name="Lee J."/>
            <person name="Lipzen A."/>
            <person name="Pangilinan J."/>
            <person name="LaButti K."/>
            <person name="Hainaut M."/>
            <person name="Henrissat B."/>
            <person name="Grigoriev I.V."/>
            <person name="Spatafora J.W."/>
            <person name="Aime M.C."/>
        </authorList>
    </citation>
    <scope>NUCLEOTIDE SEQUENCE [LARGE SCALE GENOMIC DNA]</scope>
    <source>
        <strain evidence="12 13">MCA 4658</strain>
    </source>
</reference>
<dbReference type="SUPFAM" id="SSF55811">
    <property type="entry name" value="Nudix"/>
    <property type="match status" value="1"/>
</dbReference>
<dbReference type="EMBL" id="KZ819366">
    <property type="protein sequence ID" value="PWN43807.1"/>
    <property type="molecule type" value="Genomic_DNA"/>
</dbReference>
<dbReference type="STRING" id="1522189.A0A316W1M9"/>
<dbReference type="FunCoup" id="A0A316W1M9">
    <property type="interactions" value="75"/>
</dbReference>
<comment type="catalytic activity">
    <reaction evidence="9">
        <text>a 5'-end NAD(+)-phospho-ribonucleoside in mRNA + H2O = a 5'-end phospho-adenosine-phospho-ribonucleoside in mRNA + beta-nicotinamide D-ribonucleotide + 2 H(+)</text>
        <dbReference type="Rhea" id="RHEA:60876"/>
        <dbReference type="Rhea" id="RHEA-COMP:15698"/>
        <dbReference type="Rhea" id="RHEA-COMP:15719"/>
        <dbReference type="ChEBI" id="CHEBI:14649"/>
        <dbReference type="ChEBI" id="CHEBI:15377"/>
        <dbReference type="ChEBI" id="CHEBI:15378"/>
        <dbReference type="ChEBI" id="CHEBI:144029"/>
        <dbReference type="ChEBI" id="CHEBI:144051"/>
    </reaction>
    <physiologicalReaction direction="left-to-right" evidence="9">
        <dbReference type="Rhea" id="RHEA:60877"/>
    </physiologicalReaction>
</comment>
<dbReference type="InterPro" id="IPR049734">
    <property type="entry name" value="NudC-like_C"/>
</dbReference>
<dbReference type="PROSITE" id="PS51462">
    <property type="entry name" value="NUDIX"/>
    <property type="match status" value="1"/>
</dbReference>
<dbReference type="EC" id="3.6.1.22" evidence="4"/>
<dbReference type="InterPro" id="IPR050241">
    <property type="entry name" value="NAD-cap_RNA_hydrolase_NudC"/>
</dbReference>
<feature type="domain" description="Nudix hydrolase" evidence="11">
    <location>
        <begin position="321"/>
        <end position="449"/>
    </location>
</feature>
<evidence type="ECO:0000256" key="8">
    <source>
        <dbReference type="ARBA" id="ARBA00023027"/>
    </source>
</evidence>
<dbReference type="InterPro" id="IPR000086">
    <property type="entry name" value="NUDIX_hydrolase_dom"/>
</dbReference>
<comment type="cofactor">
    <cofactor evidence="1">
        <name>Mg(2+)</name>
        <dbReference type="ChEBI" id="CHEBI:18420"/>
    </cofactor>
</comment>
<dbReference type="InterPro" id="IPR015375">
    <property type="entry name" value="NADH_PPase-like_N"/>
</dbReference>
<evidence type="ECO:0000256" key="5">
    <source>
        <dbReference type="ARBA" id="ARBA00022723"/>
    </source>
</evidence>
<dbReference type="GeneID" id="37037881"/>
<name>A0A316W1M9_9BASI</name>
<evidence type="ECO:0000256" key="4">
    <source>
        <dbReference type="ARBA" id="ARBA00012381"/>
    </source>
</evidence>
<dbReference type="PANTHER" id="PTHR42904">
    <property type="entry name" value="NUDIX HYDROLASE, NUDC SUBFAMILY"/>
    <property type="match status" value="1"/>
</dbReference>
<protein>
    <recommendedName>
        <fullName evidence="4">NAD(+) diphosphatase</fullName>
        <ecNumber evidence="4">3.6.1.22</ecNumber>
    </recommendedName>
</protein>
<evidence type="ECO:0000256" key="7">
    <source>
        <dbReference type="ARBA" id="ARBA00022842"/>
    </source>
</evidence>
<evidence type="ECO:0000313" key="12">
    <source>
        <dbReference type="EMBL" id="PWN43807.1"/>
    </source>
</evidence>
<dbReference type="InterPro" id="IPR020084">
    <property type="entry name" value="NUDIX_hydrolase_CS"/>
</dbReference>
<dbReference type="PRINTS" id="PR00502">
    <property type="entry name" value="NUDIXFAMILY"/>
</dbReference>
<feature type="compositionally biased region" description="Basic and acidic residues" evidence="10">
    <location>
        <begin position="469"/>
        <end position="492"/>
    </location>
</feature>
<dbReference type="GO" id="GO:0005829">
    <property type="term" value="C:cytosol"/>
    <property type="evidence" value="ECO:0007669"/>
    <property type="project" value="TreeGrafter"/>
</dbReference>
<comment type="cofactor">
    <cofactor evidence="2">
        <name>Zn(2+)</name>
        <dbReference type="ChEBI" id="CHEBI:29105"/>
    </cofactor>
</comment>